<keyword evidence="1" id="KW-1133">Transmembrane helix</keyword>
<keyword evidence="1" id="KW-0812">Transmembrane</keyword>
<feature type="transmembrane region" description="Helical" evidence="1">
    <location>
        <begin position="23"/>
        <end position="43"/>
    </location>
</feature>
<evidence type="ECO:0000313" key="2">
    <source>
        <dbReference type="EMBL" id="KPL85106.1"/>
    </source>
</evidence>
<keyword evidence="1" id="KW-0472">Membrane</keyword>
<accession>A0A0N8GQZ9</accession>
<feature type="transmembrane region" description="Helical" evidence="1">
    <location>
        <begin position="209"/>
        <end position="233"/>
    </location>
</feature>
<proteinExistence type="predicted"/>
<gene>
    <name evidence="2" type="ORF">ADN01_06985</name>
</gene>
<feature type="transmembrane region" description="Helical" evidence="1">
    <location>
        <begin position="172"/>
        <end position="197"/>
    </location>
</feature>
<dbReference type="PATRIC" id="fig|229921.5.peg.2286"/>
<dbReference type="AlphaFoldDB" id="A0A0N8GQZ9"/>
<dbReference type="Proteomes" id="UP000050501">
    <property type="component" value="Unassembled WGS sequence"/>
</dbReference>
<feature type="transmembrane region" description="Helical" evidence="1">
    <location>
        <begin position="149"/>
        <end position="165"/>
    </location>
</feature>
<evidence type="ECO:0000313" key="3">
    <source>
        <dbReference type="Proteomes" id="UP000050501"/>
    </source>
</evidence>
<feature type="transmembrane region" description="Helical" evidence="1">
    <location>
        <begin position="72"/>
        <end position="90"/>
    </location>
</feature>
<name>A0A0N8GQZ9_9CHLR</name>
<reference evidence="2 3" key="1">
    <citation type="submission" date="2015-07" db="EMBL/GenBank/DDBJ databases">
        <title>Genome sequence of Levilinea saccharolytica DSM 16555.</title>
        <authorList>
            <person name="Hemp J."/>
            <person name="Ward L.M."/>
            <person name="Pace L.A."/>
            <person name="Fischer W.W."/>
        </authorList>
    </citation>
    <scope>NUCLEOTIDE SEQUENCE [LARGE SCALE GENOMIC DNA]</scope>
    <source>
        <strain evidence="2 3">KIBI-1</strain>
    </source>
</reference>
<dbReference type="RefSeq" id="WP_062418592.1">
    <property type="nucleotide sequence ID" value="NZ_DF967974.1"/>
</dbReference>
<dbReference type="STRING" id="229921.ADN01_06985"/>
<dbReference type="EMBL" id="LGCM01000027">
    <property type="protein sequence ID" value="KPL85106.1"/>
    <property type="molecule type" value="Genomic_DNA"/>
</dbReference>
<feature type="transmembrane region" description="Helical" evidence="1">
    <location>
        <begin position="120"/>
        <end position="137"/>
    </location>
</feature>
<evidence type="ECO:0000256" key="1">
    <source>
        <dbReference type="SAM" id="Phobius"/>
    </source>
</evidence>
<feature type="transmembrane region" description="Helical" evidence="1">
    <location>
        <begin position="289"/>
        <end position="304"/>
    </location>
</feature>
<evidence type="ECO:0008006" key="4">
    <source>
        <dbReference type="Google" id="ProtNLM"/>
    </source>
</evidence>
<keyword evidence="3" id="KW-1185">Reference proteome</keyword>
<protein>
    <recommendedName>
        <fullName evidence="4">Glycosyltransferase RgtA/B/C/D-like domain-containing protein</fullName>
    </recommendedName>
</protein>
<organism evidence="2 3">
    <name type="scientific">Levilinea saccharolytica</name>
    <dbReference type="NCBI Taxonomy" id="229921"/>
    <lineage>
        <taxon>Bacteria</taxon>
        <taxon>Bacillati</taxon>
        <taxon>Chloroflexota</taxon>
        <taxon>Anaerolineae</taxon>
        <taxon>Anaerolineales</taxon>
        <taxon>Anaerolineaceae</taxon>
        <taxon>Levilinea</taxon>
    </lineage>
</organism>
<comment type="caution">
    <text evidence="2">The sequence shown here is derived from an EMBL/GenBank/DDBJ whole genome shotgun (WGS) entry which is preliminary data.</text>
</comment>
<dbReference type="OrthoDB" id="2020414at2"/>
<sequence>MTPELMEASPSTAPAEPASERPLNLFTAALLLLFFLTLLRRAWICDDAYITFRTVDNFINGYRLTWNVTERVQVFTHPLWMFLLSFFYWITHEIYLTSLAISAAVTAVTLGILTRSLAKSAWGAGLAVLGLTVSKAFVDFSTSGLENPLSHLLIVVFFVLFWRMPSGKNKAFWLSFTASLGILNRMDTALVFLPALVYTLWEQRKVKNVLWWMAAGQIPFLVWEAFAVFYYGFPFPNTAYAKLNTGIPSGEYVQQGLLYLLNSIQFDPITLLLTAAGVGAAAVQRDKRGLLLAAGMLAYLAYVVKVGGDFMSGRFLTVPLICAAILLVRLDLRKVQPWAAAGLYALVLLVGLSEKNATLHISDYGEIDRGPVHVGSHGVLDERMLYYGGTGLLNAERFLQLPDFYWGQYGEAAKNEGKVVADNYGIGLYGFFAGPDVYVLDRLALADPLLARIPAKRMVNWRIGHMERILPERYLQSLMLQENKLEDAQLREYYDKLLLITRGSLSDPRRLVEIWKMNTGQYEHLIQRDAYQYPGMQRISAEAVSTVWANGTDCSMGIVMDDSGVEVQFPEILQAAWMQVGADHNDQYELVFLKAGEELARIRVGTAYLSEPGGLSARVTAVPDKAVRAGYDRVRVLPLVGSDERYCLGTLIPLNP</sequence>